<evidence type="ECO:0000256" key="3">
    <source>
        <dbReference type="ARBA" id="ARBA00023163"/>
    </source>
</evidence>
<evidence type="ECO:0000313" key="7">
    <source>
        <dbReference type="Proteomes" id="UP000564644"/>
    </source>
</evidence>
<dbReference type="Proteomes" id="UP000564644">
    <property type="component" value="Unassembled WGS sequence"/>
</dbReference>
<dbReference type="InterPro" id="IPR018062">
    <property type="entry name" value="HTH_AraC-typ_CS"/>
</dbReference>
<evidence type="ECO:0000256" key="4">
    <source>
        <dbReference type="SAM" id="Phobius"/>
    </source>
</evidence>
<dbReference type="AlphaFoldDB" id="A0A7X0VV13"/>
<evidence type="ECO:0000259" key="5">
    <source>
        <dbReference type="PROSITE" id="PS01124"/>
    </source>
</evidence>
<dbReference type="InterPro" id="IPR018060">
    <property type="entry name" value="HTH_AraC"/>
</dbReference>
<dbReference type="Pfam" id="PF12833">
    <property type="entry name" value="HTH_18"/>
    <property type="match status" value="1"/>
</dbReference>
<reference evidence="6 7" key="1">
    <citation type="submission" date="2020-08" db="EMBL/GenBank/DDBJ databases">
        <title>Cohnella phylogeny.</title>
        <authorList>
            <person name="Dunlap C."/>
        </authorList>
    </citation>
    <scope>NUCLEOTIDE SEQUENCE [LARGE SCALE GENOMIC DNA]</scope>
    <source>
        <strain evidence="6 7">CBP 2801</strain>
    </source>
</reference>
<dbReference type="GO" id="GO:0003700">
    <property type="term" value="F:DNA-binding transcription factor activity"/>
    <property type="evidence" value="ECO:0007669"/>
    <property type="project" value="InterPro"/>
</dbReference>
<comment type="caution">
    <text evidence="6">The sequence shown here is derived from an EMBL/GenBank/DDBJ whole genome shotgun (WGS) entry which is preliminary data.</text>
</comment>
<name>A0A7X0VV13_9BACL</name>
<dbReference type="PANTHER" id="PTHR43280:SF2">
    <property type="entry name" value="HTH-TYPE TRANSCRIPTIONAL REGULATOR EXSA"/>
    <property type="match status" value="1"/>
</dbReference>
<keyword evidence="2" id="KW-0238">DNA-binding</keyword>
<protein>
    <submittedName>
        <fullName evidence="6">Helix-turn-helix domain-containing protein</fullName>
    </submittedName>
</protein>
<dbReference type="Pfam" id="PF17853">
    <property type="entry name" value="GGDEF_2"/>
    <property type="match status" value="1"/>
</dbReference>
<dbReference type="PANTHER" id="PTHR43280">
    <property type="entry name" value="ARAC-FAMILY TRANSCRIPTIONAL REGULATOR"/>
    <property type="match status" value="1"/>
</dbReference>
<keyword evidence="1" id="KW-0805">Transcription regulation</keyword>
<feature type="domain" description="HTH araC/xylS-type" evidence="5">
    <location>
        <begin position="606"/>
        <end position="705"/>
    </location>
</feature>
<feature type="transmembrane region" description="Helical" evidence="4">
    <location>
        <begin position="259"/>
        <end position="281"/>
    </location>
</feature>
<keyword evidence="4" id="KW-0812">Transmembrane</keyword>
<dbReference type="InterPro" id="IPR009057">
    <property type="entry name" value="Homeodomain-like_sf"/>
</dbReference>
<dbReference type="RefSeq" id="WP_185128537.1">
    <property type="nucleotide sequence ID" value="NZ_JACJVO010000009.1"/>
</dbReference>
<gene>
    <name evidence="6" type="ORF">H7C18_08200</name>
</gene>
<evidence type="ECO:0000256" key="1">
    <source>
        <dbReference type="ARBA" id="ARBA00023015"/>
    </source>
</evidence>
<keyword evidence="4" id="KW-1133">Transmembrane helix</keyword>
<dbReference type="SMART" id="SM00342">
    <property type="entry name" value="HTH_ARAC"/>
    <property type="match status" value="1"/>
</dbReference>
<dbReference type="InterPro" id="IPR041522">
    <property type="entry name" value="CdaR_GGDEF"/>
</dbReference>
<evidence type="ECO:0000313" key="6">
    <source>
        <dbReference type="EMBL" id="MBB6730882.1"/>
    </source>
</evidence>
<dbReference type="SUPFAM" id="SSF46689">
    <property type="entry name" value="Homeodomain-like"/>
    <property type="match status" value="1"/>
</dbReference>
<sequence length="721" mass="82504">MYNNSIGYTKAQIESSSLNQLDQIKTLLDLRLKELNDIAVRIAYDPTLTPFMVRNNRVAAKTAIEELQKYKVNSSIIDSVFVYFRGDDTIYSQNGSQSLGVLAKEYKMTDASLLRLTDDLNHSETTLLRPDWSEDLIAFYYPIKPKESFHYGTVLYTIQKSVLSNYINDILDGLDRSIVIFDKNLKTWAAHTEGVDVPFSHFQSMIRQRADSAGTGIQDIKLSGKRYSAIYVVSAKSGLTFAAIVPSKQFLQPVTHVQSFLFVLLGVIVFISLISAVWLAFKNTKPVRELANFIRKGWGSGRRESRNELFLIREVFTEVYDHRGALMKKVDLQQPWAIERVLSKLLNGSYKSTEDVETDLDIVGMYLNADHYFMLVFRHTDLDEVKSWLTALQEQYKCIYALESLHKNNIALLVGYERQSATHRQIQEQVADKLRNLLYRQNNPSFVIGIGTVYPQLLHVNHSFIEALAALEYEFTATNGSMIFFEDIHEWDNESLSVPLKEQIKFAESLKRGDKQVSLESLNHIFRNLNQKEQSVFSLKMVCNDIILQVHAIDKELNLDKASVQLKTLTKCRTFVELKEKLTCIVSDICNEVEQLKTKQSTMLGKLVIQFINSNFCNYDLSLDQLADKYNVSTSHLSRIIKEETGTPFMEYLTRLRMEFIKLKLVTTAAPIQSIIQEAGYFDVSNFIRKFRKSVGMTPGRYRAISTSPAKQKPDEVGHTV</sequence>
<accession>A0A7X0VV13</accession>
<proteinExistence type="predicted"/>
<keyword evidence="3" id="KW-0804">Transcription</keyword>
<dbReference type="EMBL" id="JACJVO010000009">
    <property type="protein sequence ID" value="MBB6730882.1"/>
    <property type="molecule type" value="Genomic_DNA"/>
</dbReference>
<dbReference type="Gene3D" id="1.10.10.60">
    <property type="entry name" value="Homeodomain-like"/>
    <property type="match status" value="2"/>
</dbReference>
<dbReference type="PROSITE" id="PS01124">
    <property type="entry name" value="HTH_ARAC_FAMILY_2"/>
    <property type="match status" value="1"/>
</dbReference>
<dbReference type="GO" id="GO:0043565">
    <property type="term" value="F:sequence-specific DNA binding"/>
    <property type="evidence" value="ECO:0007669"/>
    <property type="project" value="InterPro"/>
</dbReference>
<evidence type="ECO:0000256" key="2">
    <source>
        <dbReference type="ARBA" id="ARBA00023125"/>
    </source>
</evidence>
<keyword evidence="4" id="KW-0472">Membrane</keyword>
<organism evidence="6 7">
    <name type="scientific">Cohnella zeiphila</name>
    <dbReference type="NCBI Taxonomy" id="2761120"/>
    <lineage>
        <taxon>Bacteria</taxon>
        <taxon>Bacillati</taxon>
        <taxon>Bacillota</taxon>
        <taxon>Bacilli</taxon>
        <taxon>Bacillales</taxon>
        <taxon>Paenibacillaceae</taxon>
        <taxon>Cohnella</taxon>
    </lineage>
</organism>
<keyword evidence="7" id="KW-1185">Reference proteome</keyword>
<dbReference type="PROSITE" id="PS00041">
    <property type="entry name" value="HTH_ARAC_FAMILY_1"/>
    <property type="match status" value="1"/>
</dbReference>